<evidence type="ECO:0000259" key="2">
    <source>
        <dbReference type="Pfam" id="PF11738"/>
    </source>
</evidence>
<evidence type="ECO:0000256" key="1">
    <source>
        <dbReference type="SAM" id="SignalP"/>
    </source>
</evidence>
<reference evidence="4 5" key="1">
    <citation type="submission" date="2018-08" db="EMBL/GenBank/DDBJ databases">
        <title>Bacillus jemisoniae sp. nov., Bacillus chryseoplanitiae sp. nov., Bacillus resnikiae sp. nov., and Bacillus frankliniae sp. nov., isolated from Viking spacecraft and associated surfaces.</title>
        <authorList>
            <person name="Seuylemezian A."/>
            <person name="Vaishampayan P."/>
        </authorList>
    </citation>
    <scope>NUCLEOTIDE SEQUENCE [LARGE SCALE GENOMIC DNA]</scope>
    <source>
        <strain evidence="4 5">MA001</strain>
    </source>
</reference>
<evidence type="ECO:0000313" key="5">
    <source>
        <dbReference type="Proteomes" id="UP000266016"/>
    </source>
</evidence>
<dbReference type="EMBL" id="QWVS01000041">
    <property type="protein sequence ID" value="RID82873.1"/>
    <property type="molecule type" value="Genomic_DNA"/>
</dbReference>
<sequence length="237" mass="27230">MKNIKWSKLIICWLMMFALFVSFSLPSNDAYAASSTKVKVITKTYKSKKFLKYPQVSGLKSTSAQKKINSVLLKHIQGSYKSYNQLKKDMEEFQGDPLCKEYPYACQYDYTTSYKVKYNKNGKVSILIFDWMYAGGAHGGGIVTIYNFNLKTGKHYTLSDTLTSKTKYTKVTKHVKSYMSKHPDIFFESYLLGDFKVDKNTQFYYTDKGIALVFQEYEVAPYAVGNPVIHVPSTVYK</sequence>
<feature type="domain" description="Deacetylase PdaC" evidence="3">
    <location>
        <begin position="51"/>
        <end position="139"/>
    </location>
</feature>
<comment type="caution">
    <text evidence="4">The sequence shown here is derived from an EMBL/GenBank/DDBJ whole genome shotgun (WGS) entry which is preliminary data.</text>
</comment>
<evidence type="ECO:0000313" key="4">
    <source>
        <dbReference type="EMBL" id="RID82873.1"/>
    </source>
</evidence>
<protein>
    <submittedName>
        <fullName evidence="4">DUF3298/DUF4163 domain-containing protein</fullName>
    </submittedName>
</protein>
<feature type="domain" description="DUF3298" evidence="2">
    <location>
        <begin position="173"/>
        <end position="232"/>
    </location>
</feature>
<dbReference type="RefSeq" id="WP_119118405.1">
    <property type="nucleotide sequence ID" value="NZ_QWVS01000041.1"/>
</dbReference>
<keyword evidence="1" id="KW-0732">Signal</keyword>
<dbReference type="Pfam" id="PF13739">
    <property type="entry name" value="PdaC"/>
    <property type="match status" value="1"/>
</dbReference>
<organism evidence="4 5">
    <name type="scientific">Peribacillus asahii</name>
    <dbReference type="NCBI Taxonomy" id="228899"/>
    <lineage>
        <taxon>Bacteria</taxon>
        <taxon>Bacillati</taxon>
        <taxon>Bacillota</taxon>
        <taxon>Bacilli</taxon>
        <taxon>Bacillales</taxon>
        <taxon>Bacillaceae</taxon>
        <taxon>Peribacillus</taxon>
    </lineage>
</organism>
<proteinExistence type="predicted"/>
<feature type="signal peptide" evidence="1">
    <location>
        <begin position="1"/>
        <end position="32"/>
    </location>
</feature>
<feature type="chain" id="PRO_5017266136" evidence="1">
    <location>
        <begin position="33"/>
        <end position="237"/>
    </location>
</feature>
<keyword evidence="5" id="KW-1185">Reference proteome</keyword>
<accession>A0A398B597</accession>
<evidence type="ECO:0000259" key="3">
    <source>
        <dbReference type="Pfam" id="PF13739"/>
    </source>
</evidence>
<name>A0A398B597_9BACI</name>
<gene>
    <name evidence="4" type="ORF">D1953_17235</name>
</gene>
<dbReference type="AlphaFoldDB" id="A0A398B597"/>
<dbReference type="Gene3D" id="3.30.565.40">
    <property type="entry name" value="Fervidobacterium nodosum Rt17-B1 like"/>
    <property type="match status" value="1"/>
</dbReference>
<dbReference type="InterPro" id="IPR025303">
    <property type="entry name" value="PdaC"/>
</dbReference>
<dbReference type="Pfam" id="PF11738">
    <property type="entry name" value="DUF3298"/>
    <property type="match status" value="1"/>
</dbReference>
<dbReference type="Proteomes" id="UP000266016">
    <property type="component" value="Unassembled WGS sequence"/>
</dbReference>
<dbReference type="InterPro" id="IPR021729">
    <property type="entry name" value="DUF3298"/>
</dbReference>
<dbReference type="InterPro" id="IPR037126">
    <property type="entry name" value="PdaC/RsiV-like_sf"/>
</dbReference>
<dbReference type="Gene3D" id="3.90.640.20">
    <property type="entry name" value="Heat-shock cognate protein, ATPase"/>
    <property type="match status" value="1"/>
</dbReference>